<evidence type="ECO:0000256" key="1">
    <source>
        <dbReference type="SAM" id="MobiDB-lite"/>
    </source>
</evidence>
<accession>A0A919ADV6</accession>
<sequence length="103" mass="10269">MKAADAAEEGPAAADGSSRPAVTAIAAPHALTSRERRTPAGPAGRTSGAAAGDVERLREMREVREESGRNGRSFRAGRAAGGALARWSGVGTGIDGSAPITGS</sequence>
<organism evidence="2 3">
    <name type="scientific">Streptomyces fumanus</name>
    <dbReference type="NCBI Taxonomy" id="67302"/>
    <lineage>
        <taxon>Bacteria</taxon>
        <taxon>Bacillati</taxon>
        <taxon>Actinomycetota</taxon>
        <taxon>Actinomycetes</taxon>
        <taxon>Kitasatosporales</taxon>
        <taxon>Streptomycetaceae</taxon>
        <taxon>Streptomyces</taxon>
    </lineage>
</organism>
<feature type="compositionally biased region" description="Basic and acidic residues" evidence="1">
    <location>
        <begin position="53"/>
        <end position="69"/>
    </location>
</feature>
<name>A0A919ADV6_9ACTN</name>
<reference evidence="2" key="1">
    <citation type="journal article" date="2014" name="Int. J. Syst. Evol. Microbiol.">
        <title>Complete genome sequence of Corynebacterium casei LMG S-19264T (=DSM 44701T), isolated from a smear-ripened cheese.</title>
        <authorList>
            <consortium name="US DOE Joint Genome Institute (JGI-PGF)"/>
            <person name="Walter F."/>
            <person name="Albersmeier A."/>
            <person name="Kalinowski J."/>
            <person name="Ruckert C."/>
        </authorList>
    </citation>
    <scope>NUCLEOTIDE SEQUENCE</scope>
    <source>
        <strain evidence="2">JCM 4477</strain>
    </source>
</reference>
<dbReference type="EMBL" id="BNBI01000004">
    <property type="protein sequence ID" value="GHE97317.1"/>
    <property type="molecule type" value="Genomic_DNA"/>
</dbReference>
<dbReference type="Proteomes" id="UP000630718">
    <property type="component" value="Unassembled WGS sequence"/>
</dbReference>
<evidence type="ECO:0000313" key="3">
    <source>
        <dbReference type="Proteomes" id="UP000630718"/>
    </source>
</evidence>
<proteinExistence type="predicted"/>
<dbReference type="AlphaFoldDB" id="A0A919ADV6"/>
<comment type="caution">
    <text evidence="2">The sequence shown here is derived from an EMBL/GenBank/DDBJ whole genome shotgun (WGS) entry which is preliminary data.</text>
</comment>
<evidence type="ECO:0000313" key="2">
    <source>
        <dbReference type="EMBL" id="GHE97317.1"/>
    </source>
</evidence>
<feature type="region of interest" description="Disordered" evidence="1">
    <location>
        <begin position="1"/>
        <end position="103"/>
    </location>
</feature>
<keyword evidence="3" id="KW-1185">Reference proteome</keyword>
<reference evidence="2" key="2">
    <citation type="submission" date="2020-09" db="EMBL/GenBank/DDBJ databases">
        <authorList>
            <person name="Sun Q."/>
            <person name="Ohkuma M."/>
        </authorList>
    </citation>
    <scope>NUCLEOTIDE SEQUENCE</scope>
    <source>
        <strain evidence="2">JCM 4477</strain>
    </source>
</reference>
<feature type="compositionally biased region" description="Low complexity" evidence="1">
    <location>
        <begin position="70"/>
        <end position="86"/>
    </location>
</feature>
<gene>
    <name evidence="2" type="ORF">GCM10018772_21910</name>
</gene>
<feature type="compositionally biased region" description="Low complexity" evidence="1">
    <location>
        <begin position="1"/>
        <end position="16"/>
    </location>
</feature>
<protein>
    <submittedName>
        <fullName evidence="2">Uncharacterized protein</fullName>
    </submittedName>
</protein>